<reference evidence="8" key="2">
    <citation type="submission" date="2025-08" db="UniProtKB">
        <authorList>
            <consortium name="RefSeq"/>
        </authorList>
    </citation>
    <scope>IDENTIFICATION</scope>
</reference>
<evidence type="ECO:0000259" key="6">
    <source>
        <dbReference type="Pfam" id="PF03088"/>
    </source>
</evidence>
<dbReference type="GO" id="GO:0005773">
    <property type="term" value="C:vacuole"/>
    <property type="evidence" value="ECO:0007669"/>
    <property type="project" value="UniProtKB-SubCell"/>
</dbReference>
<reference evidence="7" key="1">
    <citation type="journal article" date="2020" name="Nat. Genet.">
        <title>Genomic diversifications of five Gossypium allopolyploid species and their impact on cotton improvement.</title>
        <authorList>
            <person name="Chen Z.J."/>
            <person name="Sreedasyam A."/>
            <person name="Ando A."/>
            <person name="Song Q."/>
            <person name="De Santiago L.M."/>
            <person name="Hulse-Kemp A.M."/>
            <person name="Ding M."/>
            <person name="Ye W."/>
            <person name="Kirkbride R.C."/>
            <person name="Jenkins J."/>
            <person name="Plott C."/>
            <person name="Lovell J."/>
            <person name="Lin Y.M."/>
            <person name="Vaughn R."/>
            <person name="Liu B."/>
            <person name="Simpson S."/>
            <person name="Scheffler B.E."/>
            <person name="Wen L."/>
            <person name="Saski C.A."/>
            <person name="Grover C.E."/>
            <person name="Hu G."/>
            <person name="Conover J.L."/>
            <person name="Carlson J.W."/>
            <person name="Shu S."/>
            <person name="Boston L.B."/>
            <person name="Williams M."/>
            <person name="Peterson D.G."/>
            <person name="McGee K."/>
            <person name="Jones D.C."/>
            <person name="Wendel J.F."/>
            <person name="Stelly D.M."/>
            <person name="Grimwood J."/>
            <person name="Schmutz J."/>
        </authorList>
    </citation>
    <scope>NUCLEOTIDE SEQUENCE [LARGE SCALE GENOMIC DNA]</scope>
    <source>
        <strain evidence="7">cv. TM-1</strain>
    </source>
</reference>
<dbReference type="GO" id="GO:0016787">
    <property type="term" value="F:hydrolase activity"/>
    <property type="evidence" value="ECO:0000318"/>
    <property type="project" value="GO_Central"/>
</dbReference>
<comment type="subcellular location">
    <subcellularLocation>
        <location evidence="1">Vacuole</location>
    </subcellularLocation>
</comment>
<keyword evidence="7" id="KW-1185">Reference proteome</keyword>
<feature type="chain" id="PRO_5045860686" evidence="5">
    <location>
        <begin position="24"/>
        <end position="336"/>
    </location>
</feature>
<keyword evidence="5" id="KW-0732">Signal</keyword>
<dbReference type="PANTHER" id="PTHR10426">
    <property type="entry name" value="STRICTOSIDINE SYNTHASE-RELATED"/>
    <property type="match status" value="1"/>
</dbReference>
<dbReference type="InterPro" id="IPR018119">
    <property type="entry name" value="Strictosidine_synth_cons-reg"/>
</dbReference>
<dbReference type="RefSeq" id="XP_016732583.2">
    <property type="nucleotide sequence ID" value="XM_016877094.2"/>
</dbReference>
<dbReference type="STRING" id="3635.A0A1U8N430"/>
<dbReference type="GO" id="GO:0012505">
    <property type="term" value="C:endomembrane system"/>
    <property type="evidence" value="ECO:0007669"/>
    <property type="project" value="TreeGrafter"/>
</dbReference>
<dbReference type="Proteomes" id="UP000818029">
    <property type="component" value="Chromosome A09"/>
</dbReference>
<dbReference type="Gene3D" id="2.120.10.30">
    <property type="entry name" value="TolB, C-terminal domain"/>
    <property type="match status" value="1"/>
</dbReference>
<name>A0A1U8N430_GOSHI</name>
<dbReference type="PANTHER" id="PTHR10426:SF86">
    <property type="entry name" value="PROTEIN STRICTOSIDINE SYNTHASE-LIKE 10-LIKE"/>
    <property type="match status" value="1"/>
</dbReference>
<dbReference type="AlphaFoldDB" id="A0A1U8N430"/>
<evidence type="ECO:0000256" key="1">
    <source>
        <dbReference type="ARBA" id="ARBA00004116"/>
    </source>
</evidence>
<evidence type="ECO:0000256" key="4">
    <source>
        <dbReference type="ARBA" id="ARBA00023180"/>
    </source>
</evidence>
<evidence type="ECO:0000313" key="7">
    <source>
        <dbReference type="Proteomes" id="UP000818029"/>
    </source>
</evidence>
<dbReference type="PaxDb" id="3635-A0A1U8N430"/>
<dbReference type="InterPro" id="IPR011042">
    <property type="entry name" value="6-blade_b-propeller_TolB-like"/>
</dbReference>
<proteinExistence type="inferred from homology"/>
<keyword evidence="4" id="KW-0325">Glycoprotein</keyword>
<evidence type="ECO:0000256" key="3">
    <source>
        <dbReference type="ARBA" id="ARBA00022554"/>
    </source>
</evidence>
<evidence type="ECO:0000313" key="8">
    <source>
        <dbReference type="RefSeq" id="XP_016732583.2"/>
    </source>
</evidence>
<protein>
    <submittedName>
        <fullName evidence="8">Protein STRICTOSIDINE SYNTHASE-LIKE 10</fullName>
    </submittedName>
</protein>
<feature type="signal peptide" evidence="5">
    <location>
        <begin position="1"/>
        <end position="23"/>
    </location>
</feature>
<accession>A0A1U8N430</accession>
<feature type="domain" description="Strictosidine synthase conserved region" evidence="6">
    <location>
        <begin position="148"/>
        <end position="232"/>
    </location>
</feature>
<dbReference type="SMR" id="A0A1U8N430"/>
<keyword evidence="3" id="KW-0926">Vacuole</keyword>
<evidence type="ECO:0000256" key="2">
    <source>
        <dbReference type="ARBA" id="ARBA00009191"/>
    </source>
</evidence>
<gene>
    <name evidence="8" type="primary">LOC107943347</name>
</gene>
<organism evidence="7 8">
    <name type="scientific">Gossypium hirsutum</name>
    <name type="common">Upland cotton</name>
    <name type="synonym">Gossypium mexicanum</name>
    <dbReference type="NCBI Taxonomy" id="3635"/>
    <lineage>
        <taxon>Eukaryota</taxon>
        <taxon>Viridiplantae</taxon>
        <taxon>Streptophyta</taxon>
        <taxon>Embryophyta</taxon>
        <taxon>Tracheophyta</taxon>
        <taxon>Spermatophyta</taxon>
        <taxon>Magnoliopsida</taxon>
        <taxon>eudicotyledons</taxon>
        <taxon>Gunneridae</taxon>
        <taxon>Pentapetalae</taxon>
        <taxon>rosids</taxon>
        <taxon>malvids</taxon>
        <taxon>Malvales</taxon>
        <taxon>Malvaceae</taxon>
        <taxon>Malvoideae</taxon>
        <taxon>Gossypium</taxon>
    </lineage>
</organism>
<evidence type="ECO:0000256" key="5">
    <source>
        <dbReference type="SAM" id="SignalP"/>
    </source>
</evidence>
<dbReference type="KEGG" id="ghi:107943347"/>
<comment type="similarity">
    <text evidence="2">Belongs to the strictosidine synthase family.</text>
</comment>
<dbReference type="GeneID" id="107943347"/>
<dbReference type="SUPFAM" id="SSF63829">
    <property type="entry name" value="Calcium-dependent phosphotriesterase"/>
    <property type="match status" value="1"/>
</dbReference>
<sequence>MMMNSFKFLFSIFCFTFIKQSYQSRIVISKSYNQFNLTNVVGPESIAFDCKGEGPYVGVSDGRILKHELNFGWKEFAIPSLTRRLCDGSTNLMLEPICGRALGLKFNDATCDLYIADAYFGLLMVGPKGGVAQVLANSSEGIPFRFTNGLDIDNNTGVVYFTDSSIIFQRRYADLLSRSSTDRTGRLLRYDPRAKRASVMYKGLMFPNGVALSQNRSFLLVAKTIRKRILKFNLGDEGGLNNNEPKVFAKLPRVPNNIKMNENGEFWVALNTGRLGETSNDGSDPIGVKYDGEGSILQELDGNRGTIFNSISEVNEVNRTLYISSVVKPYVGVLKI</sequence>
<dbReference type="Pfam" id="PF03088">
    <property type="entry name" value="Str_synth"/>
    <property type="match status" value="1"/>
</dbReference>